<dbReference type="InterPro" id="IPR032580">
    <property type="entry name" value="SatD"/>
</dbReference>
<keyword evidence="2" id="KW-1185">Reference proteome</keyword>
<dbReference type="KEGG" id="maur:BOH66_11585"/>
<dbReference type="RefSeq" id="WP_076691200.1">
    <property type="nucleotide sequence ID" value="NZ_CP018762.1"/>
</dbReference>
<dbReference type="Proteomes" id="UP000187185">
    <property type="component" value="Chromosome"/>
</dbReference>
<dbReference type="SUPFAM" id="SSF88659">
    <property type="entry name" value="Sigma3 and sigma4 domains of RNA polymerase sigma factors"/>
    <property type="match status" value="1"/>
</dbReference>
<evidence type="ECO:0000313" key="1">
    <source>
        <dbReference type="EMBL" id="APZ34811.1"/>
    </source>
</evidence>
<reference evidence="1 2" key="1">
    <citation type="submission" date="2016-12" db="EMBL/GenBank/DDBJ databases">
        <title>Complete genome sequence of Microbacterium aurum KACC 15219.</title>
        <authorList>
            <person name="Jung Y."/>
            <person name="Shin J.-H."/>
            <person name="Lee Y.-J."/>
            <person name="Yi H."/>
            <person name="Bahn Y.-S."/>
            <person name="Kim J.F."/>
            <person name="Lee D.-W."/>
        </authorList>
    </citation>
    <scope>NUCLEOTIDE SEQUENCE [LARGE SCALE GENOMIC DNA]</scope>
    <source>
        <strain evidence="1 2">KACC 15219</strain>
    </source>
</reference>
<sequence>MVAAVIADIVGSRELEDRVAAQRALDAALADLAAAGPRAVRAMLPTVGDELQGVYPDLAGALAATLLLQLTLPETIELRFGIGLGEIQSIPSAAGPLSEGEAWWAARAAIEHVERLARRAAPSARTWVAAPDEAPAEVAELVRVANAGLLVRDRAIAQLTPRTRRLVRGRWEGRTQRELADAEGITQPAVSQALATADGAALIEGLRALGAMPGSA</sequence>
<dbReference type="InterPro" id="IPR013324">
    <property type="entry name" value="RNA_pol_sigma_r3/r4-like"/>
</dbReference>
<evidence type="ECO:0000313" key="2">
    <source>
        <dbReference type="Proteomes" id="UP000187185"/>
    </source>
</evidence>
<dbReference type="STRING" id="36805.BOH66_11585"/>
<evidence type="ECO:0008006" key="3">
    <source>
        <dbReference type="Google" id="ProtNLM"/>
    </source>
</evidence>
<gene>
    <name evidence="1" type="ORF">BOH66_11585</name>
</gene>
<dbReference type="EMBL" id="CP018762">
    <property type="protein sequence ID" value="APZ34811.1"/>
    <property type="molecule type" value="Genomic_DNA"/>
</dbReference>
<protein>
    <recommendedName>
        <fullName evidence="3">RNA polymerase subunit sigma-70</fullName>
    </recommendedName>
</protein>
<dbReference type="OrthoDB" id="4711815at2"/>
<accession>A0A1P8U9L7</accession>
<proteinExistence type="predicted"/>
<dbReference type="AlphaFoldDB" id="A0A1P8U9L7"/>
<dbReference type="Pfam" id="PF16264">
    <property type="entry name" value="SatD"/>
    <property type="match status" value="1"/>
</dbReference>
<organism evidence="1 2">
    <name type="scientific">Microbacterium aurum</name>
    <dbReference type="NCBI Taxonomy" id="36805"/>
    <lineage>
        <taxon>Bacteria</taxon>
        <taxon>Bacillati</taxon>
        <taxon>Actinomycetota</taxon>
        <taxon>Actinomycetes</taxon>
        <taxon>Micrococcales</taxon>
        <taxon>Microbacteriaceae</taxon>
        <taxon>Microbacterium</taxon>
    </lineage>
</organism>
<name>A0A1P8U9L7_9MICO</name>